<proteinExistence type="predicted"/>
<evidence type="ECO:0000313" key="2">
    <source>
        <dbReference type="Proteomes" id="UP000608420"/>
    </source>
</evidence>
<dbReference type="PANTHER" id="PTHR35336:SF5">
    <property type="entry name" value="ADENOSYLCOBINAMIDE AMIDOHYDROLASE"/>
    <property type="match status" value="1"/>
</dbReference>
<protein>
    <submittedName>
        <fullName evidence="1">Adenosylcobinamide amidohydrolase</fullName>
    </submittedName>
</protein>
<organism evidence="1 2">
    <name type="scientific">Paenibacillus aceti</name>
    <dbReference type="NCBI Taxonomy" id="1820010"/>
    <lineage>
        <taxon>Bacteria</taxon>
        <taxon>Bacillati</taxon>
        <taxon>Bacillota</taxon>
        <taxon>Bacilli</taxon>
        <taxon>Bacillales</taxon>
        <taxon>Paenibacillaceae</taxon>
        <taxon>Paenibacillus</taxon>
    </lineage>
</organism>
<gene>
    <name evidence="1" type="ORF">GCM10010913_04430</name>
</gene>
<dbReference type="Proteomes" id="UP000608420">
    <property type="component" value="Unassembled WGS sequence"/>
</dbReference>
<keyword evidence="2" id="KW-1185">Reference proteome</keyword>
<dbReference type="InterPro" id="IPR002808">
    <property type="entry name" value="AdoCbi_amidolase"/>
</dbReference>
<dbReference type="RefSeq" id="WP_120460203.1">
    <property type="nucleotide sequence ID" value="NZ_BMIW01000002.1"/>
</dbReference>
<dbReference type="Pfam" id="PF01955">
    <property type="entry name" value="CbiZ"/>
    <property type="match status" value="1"/>
</dbReference>
<dbReference type="InterPro" id="IPR052209">
    <property type="entry name" value="CbiZ"/>
</dbReference>
<dbReference type="EMBL" id="BMIW01000002">
    <property type="protein sequence ID" value="GGF86137.1"/>
    <property type="molecule type" value="Genomic_DNA"/>
</dbReference>
<dbReference type="PANTHER" id="PTHR35336">
    <property type="entry name" value="ADENOSYLCOBINAMIDE AMIDOHYDROLASE"/>
    <property type="match status" value="1"/>
</dbReference>
<evidence type="ECO:0000313" key="1">
    <source>
        <dbReference type="EMBL" id="GGF86137.1"/>
    </source>
</evidence>
<sequence length="246" mass="26073">MTTPLLPFLNGADQGLYESEAWQGLKLFKAERHLLLKPPALLDGISSAVYGGGMGKLRQMVNIYVDKHYRCDDPERDIRGLLQEWSLPEQETAGLLTAVRLRYAAVAEERSSDYAVFCCATAGASNAARAGVRRTTFPASWTPGTINLMLVVDGRMTAAAMVNAVITATEAKTAALQDLGVLDAETGLAATGTTTDAVVLGASQRAEWPLLHAYAGTATDLGGTVGRLVYAAVSESLRAAAAGERR</sequence>
<comment type="caution">
    <text evidence="1">The sequence shown here is derived from an EMBL/GenBank/DDBJ whole genome shotgun (WGS) entry which is preliminary data.</text>
</comment>
<reference evidence="2" key="1">
    <citation type="journal article" date="2019" name="Int. J. Syst. Evol. Microbiol.">
        <title>The Global Catalogue of Microorganisms (GCM) 10K type strain sequencing project: providing services to taxonomists for standard genome sequencing and annotation.</title>
        <authorList>
            <consortium name="The Broad Institute Genomics Platform"/>
            <consortium name="The Broad Institute Genome Sequencing Center for Infectious Disease"/>
            <person name="Wu L."/>
            <person name="Ma J."/>
        </authorList>
    </citation>
    <scope>NUCLEOTIDE SEQUENCE [LARGE SCALE GENOMIC DNA]</scope>
    <source>
        <strain evidence="2">CGMCC 1.15420</strain>
    </source>
</reference>
<name>A0ABQ1VR66_9BACL</name>
<accession>A0ABQ1VR66</accession>